<evidence type="ECO:0000313" key="1">
    <source>
        <dbReference type="EMBL" id="KAI0087228.1"/>
    </source>
</evidence>
<comment type="caution">
    <text evidence="1">The sequence shown here is derived from an EMBL/GenBank/DDBJ whole genome shotgun (WGS) entry which is preliminary data.</text>
</comment>
<protein>
    <submittedName>
        <fullName evidence="1">Uncharacterized protein</fullName>
    </submittedName>
</protein>
<gene>
    <name evidence="1" type="ORF">BDY19DRAFT_907744</name>
</gene>
<organism evidence="1 2">
    <name type="scientific">Irpex rosettiformis</name>
    <dbReference type="NCBI Taxonomy" id="378272"/>
    <lineage>
        <taxon>Eukaryota</taxon>
        <taxon>Fungi</taxon>
        <taxon>Dikarya</taxon>
        <taxon>Basidiomycota</taxon>
        <taxon>Agaricomycotina</taxon>
        <taxon>Agaricomycetes</taxon>
        <taxon>Polyporales</taxon>
        <taxon>Irpicaceae</taxon>
        <taxon>Irpex</taxon>
    </lineage>
</organism>
<evidence type="ECO:0000313" key="2">
    <source>
        <dbReference type="Proteomes" id="UP001055072"/>
    </source>
</evidence>
<proteinExistence type="predicted"/>
<sequence>MSRRPKRTGMDGALICTVVTSRTNEGANYMTAEGVAAIAGPNAAPGDVNIPPPPASPPPPAPRQHAPAAYLQVGQAQGPQQAQQSHLPTPQVQFLPNPPYDLYAFPATAQHDGPRVIPGHGYPAIAPYGPPAVRQYGHEFMYQQDAIPAFPGPQGPPQLPGGHGVYTPSIPVLYPEVPVHPTGNYPSHYMPGPVYPLYMPSSNPMALPQYYPPPQVYPGTQPNGVPHVSHGVGLPYTKHPEGPPPANEHAVLHEAMGPMASGSGTHQDPSAAAEAQGAQGQAYEVPLPTPASSGEGNTPLLSPPAEESSVAPVVNEDAVTTAGPSTPNDDAQPPTTQSPAAQVEFEAPADLRAITTQVPTPLASVGSPAAGPSTPESDATVGRCVSGPRPEYEDNNEHVGHTRARPVEDDDSEDKEAVQPRKRIRFATREDMERLLVESREDETRGAEVQQVLTPPASQASNENLGDMNPVAQELAQGNNGYESEDDEKSVFSIADETSDGSDEESSEEEEEQTSESPFIAHRRPASPVRRPPPSPLRFRSSSPIRSPSTPGRFSTPTGRFSSTHGRFLTSPYRPRLPILSPFSRTNNDDRNNNIDSGDSPDVVDDFLPSIGNLGVNHTDDFLETQFDLDDPLGDSSSAPHAMMLFGSSPVGALSNDNNSTPRRGRLFDDSERTPKHSWGTPNPLGPFARLNNTPRSTLGRPTSLNARARLGEQVGGIAGPPNMFQFYGDLEERDDVHWGDFSDDEEFTRGSPGPSNQKEEEEEEEEGEEEEEEEEERQMDTKPKKKSRRRAPRLTMPKKSKKGRK</sequence>
<name>A0ACB8TYX4_9APHY</name>
<reference evidence="1" key="1">
    <citation type="journal article" date="2021" name="Environ. Microbiol.">
        <title>Gene family expansions and transcriptome signatures uncover fungal adaptations to wood decay.</title>
        <authorList>
            <person name="Hage H."/>
            <person name="Miyauchi S."/>
            <person name="Viragh M."/>
            <person name="Drula E."/>
            <person name="Min B."/>
            <person name="Chaduli D."/>
            <person name="Navarro D."/>
            <person name="Favel A."/>
            <person name="Norest M."/>
            <person name="Lesage-Meessen L."/>
            <person name="Balint B."/>
            <person name="Merenyi Z."/>
            <person name="de Eugenio L."/>
            <person name="Morin E."/>
            <person name="Martinez A.T."/>
            <person name="Baldrian P."/>
            <person name="Stursova M."/>
            <person name="Martinez M.J."/>
            <person name="Novotny C."/>
            <person name="Magnuson J.K."/>
            <person name="Spatafora J.W."/>
            <person name="Maurice S."/>
            <person name="Pangilinan J."/>
            <person name="Andreopoulos W."/>
            <person name="LaButti K."/>
            <person name="Hundley H."/>
            <person name="Na H."/>
            <person name="Kuo A."/>
            <person name="Barry K."/>
            <person name="Lipzen A."/>
            <person name="Henrissat B."/>
            <person name="Riley R."/>
            <person name="Ahrendt S."/>
            <person name="Nagy L.G."/>
            <person name="Grigoriev I.V."/>
            <person name="Martin F."/>
            <person name="Rosso M.N."/>
        </authorList>
    </citation>
    <scope>NUCLEOTIDE SEQUENCE</scope>
    <source>
        <strain evidence="1">CBS 384.51</strain>
    </source>
</reference>
<dbReference type="EMBL" id="MU274919">
    <property type="protein sequence ID" value="KAI0087228.1"/>
    <property type="molecule type" value="Genomic_DNA"/>
</dbReference>
<accession>A0ACB8TYX4</accession>
<dbReference type="Proteomes" id="UP001055072">
    <property type="component" value="Unassembled WGS sequence"/>
</dbReference>
<keyword evidence="2" id="KW-1185">Reference proteome</keyword>